<dbReference type="GeneID" id="98341217"/>
<evidence type="ECO:0000313" key="2">
    <source>
        <dbReference type="Proteomes" id="UP000245754"/>
    </source>
</evidence>
<gene>
    <name evidence="1" type="ORF">C7419_102172</name>
</gene>
<sequence>MYSNLTPDTIRSLEQMVQLIEQNPKDPRIADGIAQLKASASAIVDASLAEPAAHARNAARVVADGLMAAAAVCERLRGD</sequence>
<dbReference type="Proteomes" id="UP000245754">
    <property type="component" value="Unassembled WGS sequence"/>
</dbReference>
<evidence type="ECO:0008006" key="3">
    <source>
        <dbReference type="Google" id="ProtNLM"/>
    </source>
</evidence>
<reference evidence="1 2" key="1">
    <citation type="submission" date="2018-05" db="EMBL/GenBank/DDBJ databases">
        <title>Genomic Encyclopedia of Type Strains, Phase IV (KMG-V): Genome sequencing to study the core and pangenomes of soil and plant-associated prokaryotes.</title>
        <authorList>
            <person name="Whitman W."/>
        </authorList>
    </citation>
    <scope>NUCLEOTIDE SEQUENCE [LARGE SCALE GENOMIC DNA]</scope>
    <source>
        <strain evidence="1 2">SLV-132</strain>
    </source>
</reference>
<evidence type="ECO:0000313" key="1">
    <source>
        <dbReference type="EMBL" id="PWK34899.1"/>
    </source>
</evidence>
<organism evidence="1 2">
    <name type="scientific">Cupriavidus plantarum</name>
    <dbReference type="NCBI Taxonomy" id="942865"/>
    <lineage>
        <taxon>Bacteria</taxon>
        <taxon>Pseudomonadati</taxon>
        <taxon>Pseudomonadota</taxon>
        <taxon>Betaproteobacteria</taxon>
        <taxon>Burkholderiales</taxon>
        <taxon>Burkholderiaceae</taxon>
        <taxon>Cupriavidus</taxon>
    </lineage>
</organism>
<dbReference type="OrthoDB" id="9913274at2"/>
<keyword evidence="2" id="KW-1185">Reference proteome</keyword>
<protein>
    <recommendedName>
        <fullName evidence="3">Type III secretion system (T3SS) needle YscE family protein</fullName>
    </recommendedName>
</protein>
<name>A0A316EUQ4_9BURK</name>
<comment type="caution">
    <text evidence="1">The sequence shown here is derived from an EMBL/GenBank/DDBJ whole genome shotgun (WGS) entry which is preliminary data.</text>
</comment>
<proteinExistence type="predicted"/>
<dbReference type="EMBL" id="QGGT01000002">
    <property type="protein sequence ID" value="PWK34899.1"/>
    <property type="molecule type" value="Genomic_DNA"/>
</dbReference>
<dbReference type="AlphaFoldDB" id="A0A316EUQ4"/>
<accession>A0A316EUQ4</accession>
<dbReference type="RefSeq" id="WP_109583029.1">
    <property type="nucleotide sequence ID" value="NZ_CAJPUX010000002.1"/>
</dbReference>